<dbReference type="SUPFAM" id="SSF52283">
    <property type="entry name" value="Formate/glycerate dehydrogenase catalytic domain-like"/>
    <property type="match status" value="1"/>
</dbReference>
<dbReference type="GO" id="GO:0051287">
    <property type="term" value="F:NAD binding"/>
    <property type="evidence" value="ECO:0007669"/>
    <property type="project" value="InterPro"/>
</dbReference>
<accession>A0A5E4EVI3</accession>
<reference evidence="6" key="1">
    <citation type="journal article" date="2020" name="Plant J.">
        <title>Transposons played a major role in the diversification between the closely related almond and peach genomes: results from the almond genome sequence.</title>
        <authorList>
            <person name="Alioto T."/>
            <person name="Alexiou K.G."/>
            <person name="Bardil A."/>
            <person name="Barteri F."/>
            <person name="Castanera R."/>
            <person name="Cruz F."/>
            <person name="Dhingra A."/>
            <person name="Duval H."/>
            <person name="Fernandez I Marti A."/>
            <person name="Frias L."/>
            <person name="Galan B."/>
            <person name="Garcia J.L."/>
            <person name="Howad W."/>
            <person name="Gomez-Garrido J."/>
            <person name="Gut M."/>
            <person name="Julca I."/>
            <person name="Morata J."/>
            <person name="Puigdomenech P."/>
            <person name="Ribeca P."/>
            <person name="Rubio Cabetas M.J."/>
            <person name="Vlasova A."/>
            <person name="Wirthensohn M."/>
            <person name="Garcia-Mas J."/>
            <person name="Gabaldon T."/>
            <person name="Casacuberta J.M."/>
            <person name="Arus P."/>
        </authorList>
    </citation>
    <scope>NUCLEOTIDE SEQUENCE [LARGE SCALE GENOMIC DNA]</scope>
    <source>
        <strain evidence="6">cv. Texas</strain>
    </source>
</reference>
<dbReference type="PANTHER" id="PTHR42938:SF25">
    <property type="entry name" value="D-ISOMER SPECIFIC 2-HYDROXYACID DEHYDROGENASE FAMILY PROTEIN"/>
    <property type="match status" value="1"/>
</dbReference>
<dbReference type="InterPro" id="IPR006139">
    <property type="entry name" value="D-isomer_2_OHA_DH_cat_dom"/>
</dbReference>
<dbReference type="FunFam" id="3.40.50.720:FF:000291">
    <property type="entry name" value="Phosphoglycerate dehydrogenase, putative, 33424-31403"/>
    <property type="match status" value="1"/>
</dbReference>
<dbReference type="GO" id="GO:0004617">
    <property type="term" value="F:phosphoglycerate dehydrogenase activity"/>
    <property type="evidence" value="ECO:0007669"/>
    <property type="project" value="TreeGrafter"/>
</dbReference>
<evidence type="ECO:0000256" key="2">
    <source>
        <dbReference type="RuleBase" id="RU003719"/>
    </source>
</evidence>
<dbReference type="Pfam" id="PF02826">
    <property type="entry name" value="2-Hacid_dh_C"/>
    <property type="match status" value="1"/>
</dbReference>
<dbReference type="CDD" id="cd12175">
    <property type="entry name" value="2-Hacid_dh_11"/>
    <property type="match status" value="1"/>
</dbReference>
<evidence type="ECO:0000256" key="1">
    <source>
        <dbReference type="ARBA" id="ARBA00023002"/>
    </source>
</evidence>
<sequence length="399" mass="43898">MTLLLCESVKQEQATTSSSLPLLNLMVLRSRLLAKAISRTSTYHRLMSCSANILGKVERMVDNDEKKITRVLFCGPHFPASHTYTREYLKEYPFVQVDDVPLDDVAGVIQNYNICIVKTMKFDSILLSHAEKMKLIMQYGVGLEGVDIDSATEFGIKVARIPSHVTGNAASCAEMAIYLMLGLLRKQNEMQIAIKQRKVGDPIGDMLLGKTVFILGFGNIGIDLAKRLRPFGVKIIATKRSWATHSLVSCLSNVQNGPVNDFVDEKGGHEDIHKFASKADIVVCCLCLNSDTVGVVNKPFISSMRKGSLLVNIARGGLLDYEAVSYYLESGHLGGLGIDVAWTEPFDPDDPILKFSNVLITPHVAGVTEYSYRSMSKVVGDVAIQLHEGRPLTGIEFVN</sequence>
<feature type="domain" description="D-isomer specific 2-hydroxyacid dehydrogenase catalytic" evidence="3">
    <location>
        <begin position="82"/>
        <end position="391"/>
    </location>
</feature>
<dbReference type="SUPFAM" id="SSF51735">
    <property type="entry name" value="NAD(P)-binding Rossmann-fold domains"/>
    <property type="match status" value="1"/>
</dbReference>
<dbReference type="Pfam" id="PF00389">
    <property type="entry name" value="2-Hacid_dh"/>
    <property type="match status" value="1"/>
</dbReference>
<evidence type="ECO:0000313" key="6">
    <source>
        <dbReference type="Proteomes" id="UP000327085"/>
    </source>
</evidence>
<dbReference type="Gene3D" id="3.40.50.720">
    <property type="entry name" value="NAD(P)-binding Rossmann-like Domain"/>
    <property type="match status" value="2"/>
</dbReference>
<dbReference type="EMBL" id="CABIKO010000038">
    <property type="protein sequence ID" value="VVA19765.1"/>
    <property type="molecule type" value="Genomic_DNA"/>
</dbReference>
<evidence type="ECO:0000259" key="4">
    <source>
        <dbReference type="Pfam" id="PF02826"/>
    </source>
</evidence>
<gene>
    <name evidence="5" type="ORF">ALMOND_2B014256</name>
</gene>
<protein>
    <submittedName>
        <fullName evidence="5">PREDICTED: phosphoglycerate dehydrogenase</fullName>
    </submittedName>
</protein>
<dbReference type="PANTHER" id="PTHR42938">
    <property type="entry name" value="FORMATE DEHYDROGENASE 1"/>
    <property type="match status" value="1"/>
</dbReference>
<dbReference type="OMA" id="MRIACYG"/>
<dbReference type="FunCoup" id="A0A5E4EVI3">
    <property type="interactions" value="190"/>
</dbReference>
<dbReference type="AlphaFoldDB" id="A0A5E4EVI3"/>
<dbReference type="Gramene" id="VVA19765">
    <property type="protein sequence ID" value="VVA19765"/>
    <property type="gene ID" value="Prudul26B014256"/>
</dbReference>
<dbReference type="Proteomes" id="UP000327085">
    <property type="component" value="Chromosome 1"/>
</dbReference>
<evidence type="ECO:0000313" key="5">
    <source>
        <dbReference type="EMBL" id="VVA19765.1"/>
    </source>
</evidence>
<dbReference type="InterPro" id="IPR029753">
    <property type="entry name" value="D-isomer_DH_CS"/>
</dbReference>
<name>A0A5E4EVI3_PRUDU</name>
<evidence type="ECO:0000259" key="3">
    <source>
        <dbReference type="Pfam" id="PF00389"/>
    </source>
</evidence>
<dbReference type="InterPro" id="IPR036291">
    <property type="entry name" value="NAD(P)-bd_dom_sf"/>
</dbReference>
<dbReference type="InParanoid" id="A0A5E4EVI3"/>
<comment type="similarity">
    <text evidence="2">Belongs to the D-isomer specific 2-hydroxyacid dehydrogenase family.</text>
</comment>
<proteinExistence type="inferred from homology"/>
<organism evidence="5 6">
    <name type="scientific">Prunus dulcis</name>
    <name type="common">Almond</name>
    <name type="synonym">Amygdalus dulcis</name>
    <dbReference type="NCBI Taxonomy" id="3755"/>
    <lineage>
        <taxon>Eukaryota</taxon>
        <taxon>Viridiplantae</taxon>
        <taxon>Streptophyta</taxon>
        <taxon>Embryophyta</taxon>
        <taxon>Tracheophyta</taxon>
        <taxon>Spermatophyta</taxon>
        <taxon>Magnoliopsida</taxon>
        <taxon>eudicotyledons</taxon>
        <taxon>Gunneridae</taxon>
        <taxon>Pentapetalae</taxon>
        <taxon>rosids</taxon>
        <taxon>fabids</taxon>
        <taxon>Rosales</taxon>
        <taxon>Rosaceae</taxon>
        <taxon>Amygdaloideae</taxon>
        <taxon>Amygdaleae</taxon>
        <taxon>Prunus</taxon>
    </lineage>
</organism>
<dbReference type="InterPro" id="IPR006140">
    <property type="entry name" value="D-isomer_DH_NAD-bd"/>
</dbReference>
<dbReference type="PROSITE" id="PS00671">
    <property type="entry name" value="D_2_HYDROXYACID_DH_3"/>
    <property type="match status" value="1"/>
</dbReference>
<feature type="domain" description="D-isomer specific 2-hydroxyacid dehydrogenase NAD-binding" evidence="4">
    <location>
        <begin position="178"/>
        <end position="365"/>
    </location>
</feature>
<keyword evidence="1 2" id="KW-0560">Oxidoreductase</keyword>